<dbReference type="GO" id="GO:0030638">
    <property type="term" value="P:polyketide metabolic process"/>
    <property type="evidence" value="ECO:0007669"/>
    <property type="project" value="InterPro"/>
</dbReference>
<dbReference type="InterPro" id="IPR032710">
    <property type="entry name" value="NTF2-like_dom_sf"/>
</dbReference>
<dbReference type="Gene3D" id="3.10.450.50">
    <property type="match status" value="1"/>
</dbReference>
<reference evidence="1" key="1">
    <citation type="submission" date="2021-01" db="EMBL/GenBank/DDBJ databases">
        <title>Whole genome shotgun sequence of Actinoplanes tereljensis NBRC 105297.</title>
        <authorList>
            <person name="Komaki H."/>
            <person name="Tamura T."/>
        </authorList>
    </citation>
    <scope>NUCLEOTIDE SEQUENCE</scope>
    <source>
        <strain evidence="1">NBRC 105297</strain>
    </source>
</reference>
<dbReference type="Proteomes" id="UP000623608">
    <property type="component" value="Unassembled WGS sequence"/>
</dbReference>
<evidence type="ECO:0008006" key="3">
    <source>
        <dbReference type="Google" id="ProtNLM"/>
    </source>
</evidence>
<sequence length="121" mass="13754">MGDVMLFENLATDDFICHGPGGMGDRDTFLDWLRWYPRAFSEQRPSLEDVIDGGDRVVARYTVRSTYRGGYLDLPGRDQEVEETGIIIFRLDDGKVAETWFEGNDLEVAQQLGGRVHAPER</sequence>
<proteinExistence type="predicted"/>
<dbReference type="AlphaFoldDB" id="A0A919TYX6"/>
<organism evidence="1 2">
    <name type="scientific">Paractinoplanes tereljensis</name>
    <dbReference type="NCBI Taxonomy" id="571912"/>
    <lineage>
        <taxon>Bacteria</taxon>
        <taxon>Bacillati</taxon>
        <taxon>Actinomycetota</taxon>
        <taxon>Actinomycetes</taxon>
        <taxon>Micromonosporales</taxon>
        <taxon>Micromonosporaceae</taxon>
        <taxon>Paractinoplanes</taxon>
    </lineage>
</organism>
<keyword evidence="2" id="KW-1185">Reference proteome</keyword>
<dbReference type="InterPro" id="IPR009959">
    <property type="entry name" value="Cyclase_SnoaL-like"/>
</dbReference>
<comment type="caution">
    <text evidence="1">The sequence shown here is derived from an EMBL/GenBank/DDBJ whole genome shotgun (WGS) entry which is preliminary data.</text>
</comment>
<evidence type="ECO:0000313" key="2">
    <source>
        <dbReference type="Proteomes" id="UP000623608"/>
    </source>
</evidence>
<name>A0A919TYX6_9ACTN</name>
<protein>
    <recommendedName>
        <fullName evidence="3">Ester cyclase</fullName>
    </recommendedName>
</protein>
<evidence type="ECO:0000313" key="1">
    <source>
        <dbReference type="EMBL" id="GIF25327.1"/>
    </source>
</evidence>
<dbReference type="EMBL" id="BOMY01000051">
    <property type="protein sequence ID" value="GIF25327.1"/>
    <property type="molecule type" value="Genomic_DNA"/>
</dbReference>
<accession>A0A919TYX6</accession>
<dbReference type="Pfam" id="PF07366">
    <property type="entry name" value="SnoaL"/>
    <property type="match status" value="1"/>
</dbReference>
<gene>
    <name evidence="1" type="ORF">Ate02nite_80570</name>
</gene>
<dbReference type="SUPFAM" id="SSF54427">
    <property type="entry name" value="NTF2-like"/>
    <property type="match status" value="1"/>
</dbReference>